<reference evidence="6" key="2">
    <citation type="journal article" date="2014" name="BMC Genomics">
        <title>A genomic perspective to assessing quality of mass-reared SIT flies used in Mediterranean fruit fly (Ceratitis capitata) eradication in California.</title>
        <authorList>
            <person name="Calla B."/>
            <person name="Hall B."/>
            <person name="Hou S."/>
            <person name="Geib S.M."/>
        </authorList>
    </citation>
    <scope>NUCLEOTIDE SEQUENCE</scope>
</reference>
<feature type="non-terminal residue" evidence="6">
    <location>
        <position position="1"/>
    </location>
</feature>
<dbReference type="GO" id="GO:0005576">
    <property type="term" value="C:extracellular region"/>
    <property type="evidence" value="ECO:0007669"/>
    <property type="project" value="UniProtKB-SubCell"/>
</dbReference>
<gene>
    <name evidence="6" type="primary">CRIS2</name>
</gene>
<feature type="domain" description="SCP" evidence="5">
    <location>
        <begin position="62"/>
        <end position="208"/>
    </location>
</feature>
<feature type="signal peptide" evidence="4">
    <location>
        <begin position="1"/>
        <end position="19"/>
    </location>
</feature>
<reference evidence="6" key="1">
    <citation type="submission" date="2013-07" db="EMBL/GenBank/DDBJ databases">
        <authorList>
            <person name="Geib S."/>
        </authorList>
    </citation>
    <scope>NUCLEOTIDE SEQUENCE</scope>
</reference>
<accession>W8C793</accession>
<protein>
    <submittedName>
        <fullName evidence="6">Cysteine-rich secretory protein 2</fullName>
    </submittedName>
</protein>
<feature type="region of interest" description="Disordered" evidence="3">
    <location>
        <begin position="247"/>
        <end position="278"/>
    </location>
</feature>
<sequence>SNFIKFWCLLVFIPISSLSLNLTIPPINCEGNITCGNGERHYMCMTPQTQCKPFELLKMNEDKIYNFLLGHNGLRNRVAKQYQIANMNIVHWSMKLQWRAEIFLKRCKVEPDACQDNGPLETQINENYLFHHGLIGESWPAHLVRQWFNEFGYREEWQDFTARRKMGIVGNFSNLIYPLVKLIGCNGAHLPTGYLFVCFYWPRTLETYEDGFRYGEPCAQCDPKVPACSRVFPGLCGVDMEGSNGASIFQEDPQHEENTTKNVIRSKHSSHITPSSHS</sequence>
<evidence type="ECO:0000256" key="2">
    <source>
        <dbReference type="ARBA" id="ARBA00022525"/>
    </source>
</evidence>
<dbReference type="SUPFAM" id="SSF55797">
    <property type="entry name" value="PR-1-like"/>
    <property type="match status" value="1"/>
</dbReference>
<comment type="subcellular location">
    <subcellularLocation>
        <location evidence="1">Secreted</location>
    </subcellularLocation>
</comment>
<dbReference type="Pfam" id="PF00188">
    <property type="entry name" value="CAP"/>
    <property type="match status" value="1"/>
</dbReference>
<dbReference type="OrthoDB" id="43654at2759"/>
<feature type="chain" id="PRO_5004907069" evidence="4">
    <location>
        <begin position="20"/>
        <end position="278"/>
    </location>
</feature>
<evidence type="ECO:0000256" key="4">
    <source>
        <dbReference type="SAM" id="SignalP"/>
    </source>
</evidence>
<keyword evidence="2" id="KW-0964">Secreted</keyword>
<dbReference type="CDD" id="cd05380">
    <property type="entry name" value="CAP_euk"/>
    <property type="match status" value="1"/>
</dbReference>
<dbReference type="SMART" id="SM00198">
    <property type="entry name" value="SCP"/>
    <property type="match status" value="1"/>
</dbReference>
<evidence type="ECO:0000256" key="3">
    <source>
        <dbReference type="SAM" id="MobiDB-lite"/>
    </source>
</evidence>
<name>W8C793_CERCA</name>
<evidence type="ECO:0000256" key="1">
    <source>
        <dbReference type="ARBA" id="ARBA00004613"/>
    </source>
</evidence>
<evidence type="ECO:0000313" key="6">
    <source>
        <dbReference type="EMBL" id="JAC05879.1"/>
    </source>
</evidence>
<dbReference type="InterPro" id="IPR035940">
    <property type="entry name" value="CAP_sf"/>
</dbReference>
<evidence type="ECO:0000259" key="5">
    <source>
        <dbReference type="SMART" id="SM00198"/>
    </source>
</evidence>
<dbReference type="Gene3D" id="3.40.33.10">
    <property type="entry name" value="CAP"/>
    <property type="match status" value="1"/>
</dbReference>
<organism evidence="6">
    <name type="scientific">Ceratitis capitata</name>
    <name type="common">Mediterranean fruit fly</name>
    <name type="synonym">Tephritis capitata</name>
    <dbReference type="NCBI Taxonomy" id="7213"/>
    <lineage>
        <taxon>Eukaryota</taxon>
        <taxon>Metazoa</taxon>
        <taxon>Ecdysozoa</taxon>
        <taxon>Arthropoda</taxon>
        <taxon>Hexapoda</taxon>
        <taxon>Insecta</taxon>
        <taxon>Pterygota</taxon>
        <taxon>Neoptera</taxon>
        <taxon>Endopterygota</taxon>
        <taxon>Diptera</taxon>
        <taxon>Brachycera</taxon>
        <taxon>Muscomorpha</taxon>
        <taxon>Tephritoidea</taxon>
        <taxon>Tephritidae</taxon>
        <taxon>Ceratitis</taxon>
        <taxon>Ceratitis</taxon>
    </lineage>
</organism>
<dbReference type="EMBL" id="GAMC01000677">
    <property type="protein sequence ID" value="JAC05879.1"/>
    <property type="molecule type" value="mRNA"/>
</dbReference>
<dbReference type="AlphaFoldDB" id="W8C793"/>
<keyword evidence="4" id="KW-0732">Signal</keyword>
<proteinExistence type="evidence at transcript level"/>
<dbReference type="InterPro" id="IPR014044">
    <property type="entry name" value="CAP_dom"/>
</dbReference>